<evidence type="ECO:0000256" key="2">
    <source>
        <dbReference type="ARBA" id="ARBA00022670"/>
    </source>
</evidence>
<dbReference type="GO" id="GO:0004252">
    <property type="term" value="F:serine-type endopeptidase activity"/>
    <property type="evidence" value="ECO:0007669"/>
    <property type="project" value="InterPro"/>
</dbReference>
<comment type="caution">
    <text evidence="6">Lacks conserved residue(s) required for the propagation of feature annotation.</text>
</comment>
<dbReference type="GO" id="GO:0006508">
    <property type="term" value="P:proteolysis"/>
    <property type="evidence" value="ECO:0007669"/>
    <property type="project" value="UniProtKB-KW"/>
</dbReference>
<reference evidence="9 10" key="1">
    <citation type="submission" date="2019-05" db="EMBL/GenBank/DDBJ databases">
        <title>Emergence of the Ug99 lineage of the wheat stem rust pathogen through somatic hybridization.</title>
        <authorList>
            <person name="Li F."/>
            <person name="Upadhyaya N.M."/>
            <person name="Sperschneider J."/>
            <person name="Matny O."/>
            <person name="Nguyen-Phuc H."/>
            <person name="Mago R."/>
            <person name="Raley C."/>
            <person name="Miller M.E."/>
            <person name="Silverstein K.A.T."/>
            <person name="Henningsen E."/>
            <person name="Hirsch C.D."/>
            <person name="Visser B."/>
            <person name="Pretorius Z.A."/>
            <person name="Steffenson B.J."/>
            <person name="Schwessinger B."/>
            <person name="Dodds P.N."/>
            <person name="Figueroa M."/>
        </authorList>
    </citation>
    <scope>NUCLEOTIDE SEQUENCE [LARGE SCALE GENOMIC DNA]</scope>
    <source>
        <strain evidence="9 10">Ug99</strain>
    </source>
</reference>
<dbReference type="PROSITE" id="PS51892">
    <property type="entry name" value="SUBTILASE"/>
    <property type="match status" value="1"/>
</dbReference>
<proteinExistence type="inferred from homology"/>
<gene>
    <name evidence="9" type="ORF">PGTUg99_033185</name>
</gene>
<feature type="domain" description="C5a peptidase/Subtilisin-like protease SBT2-like Fn3-like" evidence="8">
    <location>
        <begin position="114"/>
        <end position="223"/>
    </location>
</feature>
<evidence type="ECO:0000256" key="1">
    <source>
        <dbReference type="ARBA" id="ARBA00011073"/>
    </source>
</evidence>
<evidence type="ECO:0000256" key="3">
    <source>
        <dbReference type="ARBA" id="ARBA00022729"/>
    </source>
</evidence>
<dbReference type="InterPro" id="IPR000209">
    <property type="entry name" value="Peptidase_S8/S53_dom"/>
</dbReference>
<accession>A0A5B0NJZ7</accession>
<keyword evidence="2" id="KW-0645">Protease</keyword>
<dbReference type="Proteomes" id="UP000325313">
    <property type="component" value="Unassembled WGS sequence"/>
</dbReference>
<evidence type="ECO:0000256" key="5">
    <source>
        <dbReference type="ARBA" id="ARBA00022825"/>
    </source>
</evidence>
<evidence type="ECO:0000259" key="7">
    <source>
        <dbReference type="Pfam" id="PF00082"/>
    </source>
</evidence>
<name>A0A5B0NJZ7_PUCGR</name>
<evidence type="ECO:0008006" key="11">
    <source>
        <dbReference type="Google" id="ProtNLM"/>
    </source>
</evidence>
<dbReference type="Gene3D" id="2.60.40.10">
    <property type="entry name" value="Immunoglobulins"/>
    <property type="match status" value="1"/>
</dbReference>
<evidence type="ECO:0000256" key="4">
    <source>
        <dbReference type="ARBA" id="ARBA00022801"/>
    </source>
</evidence>
<organism evidence="9 10">
    <name type="scientific">Puccinia graminis f. sp. tritici</name>
    <dbReference type="NCBI Taxonomy" id="56615"/>
    <lineage>
        <taxon>Eukaryota</taxon>
        <taxon>Fungi</taxon>
        <taxon>Dikarya</taxon>
        <taxon>Basidiomycota</taxon>
        <taxon>Pucciniomycotina</taxon>
        <taxon>Pucciniomycetes</taxon>
        <taxon>Pucciniales</taxon>
        <taxon>Pucciniaceae</taxon>
        <taxon>Puccinia</taxon>
    </lineage>
</organism>
<evidence type="ECO:0000313" key="9">
    <source>
        <dbReference type="EMBL" id="KAA1088874.1"/>
    </source>
</evidence>
<dbReference type="EMBL" id="VDEP01000405">
    <property type="protein sequence ID" value="KAA1088874.1"/>
    <property type="molecule type" value="Genomic_DNA"/>
</dbReference>
<dbReference type="GO" id="GO:0016020">
    <property type="term" value="C:membrane"/>
    <property type="evidence" value="ECO:0007669"/>
    <property type="project" value="InterPro"/>
</dbReference>
<sequence>MNALPQAASSGTSMAAPQIAGVAALILSARGKNLNGLSIRSRLASTARVVWTDFGKGVLESEKSLFRFSIHSIVKYIANSPHLLFRTGTVHQGGGLVNAFCAVFSNTSVSTSSIALNDSTNMNRHQNFTLVNEGTQPVTYRVKHLPAGSIAAFSLKSQHGRIDSKIPTPYANYASVDIQPDTFTVMPGQKQVIRTKFTPPRGLNPEDLHVYSGYISLVSVSKHLGNR</sequence>
<keyword evidence="4" id="KW-0378">Hydrolase</keyword>
<evidence type="ECO:0000259" key="8">
    <source>
        <dbReference type="Pfam" id="PF06280"/>
    </source>
</evidence>
<dbReference type="AlphaFoldDB" id="A0A5B0NJZ7"/>
<dbReference type="InterPro" id="IPR023828">
    <property type="entry name" value="Peptidase_S8_Ser-AS"/>
</dbReference>
<comment type="caution">
    <text evidence="9">The sequence shown here is derived from an EMBL/GenBank/DDBJ whole genome shotgun (WGS) entry which is preliminary data.</text>
</comment>
<dbReference type="PROSITE" id="PS00138">
    <property type="entry name" value="SUBTILASE_SER"/>
    <property type="match status" value="1"/>
</dbReference>
<dbReference type="InterPro" id="IPR036852">
    <property type="entry name" value="Peptidase_S8/S53_dom_sf"/>
</dbReference>
<keyword evidence="5" id="KW-0720">Serine protease</keyword>
<dbReference type="InterPro" id="IPR013783">
    <property type="entry name" value="Ig-like_fold"/>
</dbReference>
<evidence type="ECO:0000313" key="10">
    <source>
        <dbReference type="Proteomes" id="UP000325313"/>
    </source>
</evidence>
<evidence type="ECO:0000256" key="6">
    <source>
        <dbReference type="PROSITE-ProRule" id="PRU01240"/>
    </source>
</evidence>
<comment type="similarity">
    <text evidence="1 6">Belongs to the peptidase S8 family.</text>
</comment>
<feature type="domain" description="Peptidase S8/S53" evidence="7">
    <location>
        <begin position="8"/>
        <end position="52"/>
    </location>
</feature>
<protein>
    <recommendedName>
        <fullName evidence="11">Peptidase S8/S53 domain-containing protein</fullName>
    </recommendedName>
</protein>
<dbReference type="Pfam" id="PF00082">
    <property type="entry name" value="Peptidase_S8"/>
    <property type="match status" value="1"/>
</dbReference>
<dbReference type="SUPFAM" id="SSF52743">
    <property type="entry name" value="Subtilisin-like"/>
    <property type="match status" value="1"/>
</dbReference>
<keyword evidence="3" id="KW-0732">Signal</keyword>
<dbReference type="InterPro" id="IPR010435">
    <property type="entry name" value="C5a/SBT2-like_Fn3"/>
</dbReference>
<dbReference type="Pfam" id="PF06280">
    <property type="entry name" value="fn3_5"/>
    <property type="match status" value="1"/>
</dbReference>
<dbReference type="Gene3D" id="3.40.50.200">
    <property type="entry name" value="Peptidase S8/S53 domain"/>
    <property type="match status" value="1"/>
</dbReference>